<evidence type="ECO:0000259" key="3">
    <source>
        <dbReference type="Pfam" id="PF23070"/>
    </source>
</evidence>
<reference evidence="5 6" key="1">
    <citation type="journal article" date="2024" name="bioRxiv">
        <title>A reference genome for Trichogramma kaykai: A tiny desert-dwelling parasitoid wasp with competing sex-ratio distorters.</title>
        <authorList>
            <person name="Culotta J."/>
            <person name="Lindsey A.R."/>
        </authorList>
    </citation>
    <scope>NUCLEOTIDE SEQUENCE [LARGE SCALE GENOMIC DNA]</scope>
    <source>
        <strain evidence="5 6">KSX58</strain>
    </source>
</reference>
<feature type="region of interest" description="Disordered" evidence="1">
    <location>
        <begin position="588"/>
        <end position="623"/>
    </location>
</feature>
<organism evidence="5 6">
    <name type="scientific">Trichogramma kaykai</name>
    <dbReference type="NCBI Taxonomy" id="54128"/>
    <lineage>
        <taxon>Eukaryota</taxon>
        <taxon>Metazoa</taxon>
        <taxon>Ecdysozoa</taxon>
        <taxon>Arthropoda</taxon>
        <taxon>Hexapoda</taxon>
        <taxon>Insecta</taxon>
        <taxon>Pterygota</taxon>
        <taxon>Neoptera</taxon>
        <taxon>Endopterygota</taxon>
        <taxon>Hymenoptera</taxon>
        <taxon>Apocrita</taxon>
        <taxon>Proctotrupomorpha</taxon>
        <taxon>Chalcidoidea</taxon>
        <taxon>Trichogrammatidae</taxon>
        <taxon>Trichogramma</taxon>
    </lineage>
</organism>
<feature type="domain" description="DUF7044" evidence="4">
    <location>
        <begin position="9"/>
        <end position="79"/>
    </location>
</feature>
<evidence type="ECO:0000259" key="2">
    <source>
        <dbReference type="Pfam" id="PF23069"/>
    </source>
</evidence>
<dbReference type="Pfam" id="PF23070">
    <property type="entry name" value="DUF7043"/>
    <property type="match status" value="1"/>
</dbReference>
<dbReference type="PANTHER" id="PTHR22255">
    <property type="entry name" value="LP06548P"/>
    <property type="match status" value="1"/>
</dbReference>
<evidence type="ECO:0000259" key="4">
    <source>
        <dbReference type="Pfam" id="PF23071"/>
    </source>
</evidence>
<accession>A0ABD2XE88</accession>
<feature type="domain" description="DUF7042" evidence="2">
    <location>
        <begin position="294"/>
        <end position="425"/>
    </location>
</feature>
<dbReference type="PANTHER" id="PTHR22255:SF9">
    <property type="entry name" value="LP06548P"/>
    <property type="match status" value="1"/>
</dbReference>
<dbReference type="EMBL" id="JBJJXI010000030">
    <property type="protein sequence ID" value="KAL3403413.1"/>
    <property type="molecule type" value="Genomic_DNA"/>
</dbReference>
<dbReference type="InterPro" id="IPR055472">
    <property type="entry name" value="DUF7044"/>
</dbReference>
<dbReference type="InterPro" id="IPR055471">
    <property type="entry name" value="DUF7043"/>
</dbReference>
<keyword evidence="6" id="KW-1185">Reference proteome</keyword>
<proteinExistence type="predicted"/>
<evidence type="ECO:0000313" key="6">
    <source>
        <dbReference type="Proteomes" id="UP001627154"/>
    </source>
</evidence>
<feature type="domain" description="DUF7043" evidence="3">
    <location>
        <begin position="432"/>
        <end position="547"/>
    </location>
</feature>
<gene>
    <name evidence="5" type="ORF">TKK_003699</name>
</gene>
<evidence type="ECO:0000313" key="5">
    <source>
        <dbReference type="EMBL" id="KAL3403413.1"/>
    </source>
</evidence>
<evidence type="ECO:0000256" key="1">
    <source>
        <dbReference type="SAM" id="MobiDB-lite"/>
    </source>
</evidence>
<dbReference type="AlphaFoldDB" id="A0ABD2XE88"/>
<sequence length="789" mass="89692">MAKTELTNECQFPAAWSGRWFILGKEGPIITNTSHFLDRTCISKVEDTYLTHDENPETGSCYRCMIFTERDVNVIQYRECIKISRIKFNPFSFGAFTHSRGRICARAIRAWVNNNSPLVGQLYTYYALTFVPLKIHKVHLCNIYVSYVHLRGEKFSYIHVLRESREHARRLRVLYVRGFSVYSREFSSLFTDGSWSLVLYLHDNRCTSGLAYTYTRSYGACLHPRERGSREMRNRLFIRQQPSFPYSHAHAELLLYISLYDAPYCQPEPDLNAACAGVGADDILYSMFRLDGRPIDCPFAGPPFSFSYNRGHGECKALENQAESCTDGSKLLLKYQACADIKGAESSREELQCLATWKDGRNMFLVGTIKPADRDMPFSVDTFRCFLYEKVHHNGKIGYLISQSGDPSCTGLTSVTEGAKTFNFTKEDKEHVRCKYPSWVTQHHDWHFLDGSRNYHFTSGNSTLKVSYRNGGNEVMREEKVVCHNLEKIHPKDDSEGLKVKLVAHVTSGCDTGYVCMIFHKRDNHVIEVQQSSQKMTMPHEACSLDDPIKQPHMTLITSSLHKRSCPKPGRYTVMDLVHVPQLKQARRMRRKRYAVSTGRSQSHWKEDSNEAGDPSDDCQNADVQIGCSSSGQNEMIIQESCKKNDIGKNFIHNIDDNAGNQRLTVRLITKVSAYSCHGSWEEAGTWYTIVSRNRSATAERETLCVAMRLTEGNIKMGRVEQQELWLSRPTNLCQRAVSSSQWTYKLTNQGVCEDLTRAASSSGSTSLLMRVSVALSVGVTLFSAILSR</sequence>
<name>A0ABD2XE88_9HYME</name>
<dbReference type="Pfam" id="PF23071">
    <property type="entry name" value="DUF7044"/>
    <property type="match status" value="1"/>
</dbReference>
<comment type="caution">
    <text evidence="5">The sequence shown here is derived from an EMBL/GenBank/DDBJ whole genome shotgun (WGS) entry which is preliminary data.</text>
</comment>
<dbReference type="Pfam" id="PF23069">
    <property type="entry name" value="DUF7042"/>
    <property type="match status" value="1"/>
</dbReference>
<dbReference type="Proteomes" id="UP001627154">
    <property type="component" value="Unassembled WGS sequence"/>
</dbReference>
<protein>
    <submittedName>
        <fullName evidence="5">Uncharacterized protein</fullName>
    </submittedName>
</protein>
<dbReference type="InterPro" id="IPR055470">
    <property type="entry name" value="DUF7042"/>
</dbReference>